<dbReference type="Gene3D" id="2.160.20.10">
    <property type="entry name" value="Single-stranded right-handed beta-helix, Pectin lyase-like"/>
    <property type="match status" value="1"/>
</dbReference>
<evidence type="ECO:0000313" key="3">
    <source>
        <dbReference type="EMBL" id="TLS52853.1"/>
    </source>
</evidence>
<evidence type="ECO:0000259" key="2">
    <source>
        <dbReference type="Pfam" id="PF12708"/>
    </source>
</evidence>
<dbReference type="Pfam" id="PF12708">
    <property type="entry name" value="Pect-lyase_RHGA_epim"/>
    <property type="match status" value="1"/>
</dbReference>
<comment type="caution">
    <text evidence="3">The sequence shown here is derived from an EMBL/GenBank/DDBJ whole genome shotgun (WGS) entry which is preliminary data.</text>
</comment>
<dbReference type="OrthoDB" id="5488826at2"/>
<evidence type="ECO:0000256" key="1">
    <source>
        <dbReference type="SAM" id="MobiDB-lite"/>
    </source>
</evidence>
<proteinExistence type="predicted"/>
<name>A0A5R9GJ12_9BACL</name>
<dbReference type="InterPro" id="IPR012334">
    <property type="entry name" value="Pectin_lyas_fold"/>
</dbReference>
<dbReference type="AlphaFoldDB" id="A0A5R9GJ12"/>
<dbReference type="InterPro" id="IPR024535">
    <property type="entry name" value="RHGA/B-epi-like_pectate_lyase"/>
</dbReference>
<reference evidence="3 4" key="1">
    <citation type="submission" date="2019-05" db="EMBL/GenBank/DDBJ databases">
        <authorList>
            <person name="Narsing Rao M.P."/>
            <person name="Li W.J."/>
        </authorList>
    </citation>
    <scope>NUCLEOTIDE SEQUENCE [LARGE SCALE GENOMIC DNA]</scope>
    <source>
        <strain evidence="3 4">SYSU_K30003</strain>
    </source>
</reference>
<feature type="region of interest" description="Disordered" evidence="1">
    <location>
        <begin position="1"/>
        <end position="26"/>
    </location>
</feature>
<keyword evidence="4" id="KW-1185">Reference proteome</keyword>
<dbReference type="InterPro" id="IPR011050">
    <property type="entry name" value="Pectin_lyase_fold/virulence"/>
</dbReference>
<sequence>MKTNSSPDSESEPAQPHEEAASTGETWRSSLYPENWYPGYKNADGHFVHDWSYAGYRQGEQDIPDTVPGCVFDVTHPHYGADPAGENDSTASIQRAISDAGHAGGGTVYLPAGTYKISLERSKDPSDAVLFIEHSGVVLRGAGVGETRLLNTTSAGMRFKDVIQVAPESGPHWAVTDRNQRNNAIYWETKRLLTQDVPEMSTVIHVDDVSGYQVGDDIFIGFELTDAWIAEHGLTGVWDSANMTTYGVADETGGMFSRTITAIDPANDTIAIDIPTRYWLKSRDKAMVWKHQLPFIREVGIEDISMGSAIEGGTTTSIGSGTYGYNIMNAHNITFQYVKDGWVRRVESYNAGNPHGLELLSNGIKLNMSRNVTVQDTTFRNAQHLGDGGNGYLYTLSGNDNLLERATAIGGRHNYTFGRFFSTGNVIFNSVGQDSAHGPSDFHMFLSAANLIDSMRFDGDYFEAMYRPWGDPIHGHTSSQTTFWNTYGESYFRDRPFIIDSRQYGYGYVVGTSGPASAIQTTPTVGWWEWHTDTAPEDIAEGEGLGETLAPQSLYLDQKARRLGN</sequence>
<organism evidence="3 4">
    <name type="scientific">Paenibacillus antri</name>
    <dbReference type="NCBI Taxonomy" id="2582848"/>
    <lineage>
        <taxon>Bacteria</taxon>
        <taxon>Bacillati</taxon>
        <taxon>Bacillota</taxon>
        <taxon>Bacilli</taxon>
        <taxon>Bacillales</taxon>
        <taxon>Paenibacillaceae</taxon>
        <taxon>Paenibacillus</taxon>
    </lineage>
</organism>
<accession>A0A5R9GJ12</accession>
<evidence type="ECO:0000313" key="4">
    <source>
        <dbReference type="Proteomes" id="UP000309676"/>
    </source>
</evidence>
<dbReference type="SUPFAM" id="SSF51126">
    <property type="entry name" value="Pectin lyase-like"/>
    <property type="match status" value="1"/>
</dbReference>
<protein>
    <recommendedName>
        <fullName evidence="2">Rhamnogalacturonase A/B/Epimerase-like pectate lyase domain-containing protein</fullName>
    </recommendedName>
</protein>
<dbReference type="Proteomes" id="UP000309676">
    <property type="component" value="Unassembled WGS sequence"/>
</dbReference>
<dbReference type="EMBL" id="VCIW01000004">
    <property type="protein sequence ID" value="TLS52853.1"/>
    <property type="molecule type" value="Genomic_DNA"/>
</dbReference>
<gene>
    <name evidence="3" type="ORF">FE782_09000</name>
</gene>
<feature type="domain" description="Rhamnogalacturonase A/B/Epimerase-like pectate lyase" evidence="2">
    <location>
        <begin position="78"/>
        <end position="167"/>
    </location>
</feature>